<evidence type="ECO:0000256" key="1">
    <source>
        <dbReference type="SAM" id="Phobius"/>
    </source>
</evidence>
<evidence type="ECO:0000313" key="5">
    <source>
        <dbReference type="Proteomes" id="UP001339962"/>
    </source>
</evidence>
<dbReference type="EMBL" id="JAQOTG010000007">
    <property type="protein sequence ID" value="MDE8564035.1"/>
    <property type="molecule type" value="Genomic_DNA"/>
</dbReference>
<keyword evidence="4" id="KW-1185">Reference proteome</keyword>
<dbReference type="AlphaFoldDB" id="A0ABD5IUA1"/>
<dbReference type="Proteomes" id="UP001213979">
    <property type="component" value="Unassembled WGS sequence"/>
</dbReference>
<feature type="transmembrane region" description="Helical" evidence="1">
    <location>
        <begin position="91"/>
        <end position="117"/>
    </location>
</feature>
<reference evidence="2 4" key="1">
    <citation type="submission" date="2023-01" db="EMBL/GenBank/DDBJ databases">
        <title>Genome-based reclassification of Anoxybacillus geothermalis as a later heterotypic synonym of Anoxybacillus rupiensis.</title>
        <authorList>
            <person name="Inan Bektas K."/>
            <person name="Canakci S."/>
            <person name="Belduz A.A."/>
            <person name="Guler H.H."/>
        </authorList>
    </citation>
    <scope>NUCLEOTIDE SEQUENCE [LARGE SCALE GENOMIC DNA]</scope>
    <source>
        <strain evidence="2 4">DSM 17127</strain>
    </source>
</reference>
<dbReference type="InterPro" id="IPR007404">
    <property type="entry name" value="YdjM-like"/>
</dbReference>
<organism evidence="3 5">
    <name type="scientific">Anoxybacteroides rupiense</name>
    <dbReference type="NCBI Taxonomy" id="311460"/>
    <lineage>
        <taxon>Bacteria</taxon>
        <taxon>Bacillati</taxon>
        <taxon>Bacillota</taxon>
        <taxon>Bacilli</taxon>
        <taxon>Bacillales</taxon>
        <taxon>Anoxybacillaceae</taxon>
        <taxon>Anoxybacteroides</taxon>
    </lineage>
</organism>
<dbReference type="EMBL" id="JARTLI010000007">
    <property type="protein sequence ID" value="MED5051572.1"/>
    <property type="molecule type" value="Genomic_DNA"/>
</dbReference>
<evidence type="ECO:0000313" key="4">
    <source>
        <dbReference type="Proteomes" id="UP001213979"/>
    </source>
</evidence>
<dbReference type="RefSeq" id="WP_066149162.1">
    <property type="nucleotide sequence ID" value="NZ_JAGUQN010000019.1"/>
</dbReference>
<keyword evidence="1" id="KW-0472">Membrane</keyword>
<dbReference type="Pfam" id="PF04307">
    <property type="entry name" value="YdjM"/>
    <property type="match status" value="1"/>
</dbReference>
<dbReference type="PANTHER" id="PTHR35531:SF1">
    <property type="entry name" value="INNER MEMBRANE PROTEIN YBCI-RELATED"/>
    <property type="match status" value="1"/>
</dbReference>
<evidence type="ECO:0000313" key="3">
    <source>
        <dbReference type="EMBL" id="MED5051572.1"/>
    </source>
</evidence>
<evidence type="ECO:0000313" key="2">
    <source>
        <dbReference type="EMBL" id="MDE8564035.1"/>
    </source>
</evidence>
<gene>
    <name evidence="3" type="ORF">P9850_06810</name>
    <name evidence="2" type="ORF">PNH38_09055</name>
</gene>
<comment type="caution">
    <text evidence="3">The sequence shown here is derived from an EMBL/GenBank/DDBJ whole genome shotgun (WGS) entry which is preliminary data.</text>
</comment>
<dbReference type="Proteomes" id="UP001339962">
    <property type="component" value="Unassembled WGS sequence"/>
</dbReference>
<feature type="transmembrane region" description="Helical" evidence="1">
    <location>
        <begin position="138"/>
        <end position="157"/>
    </location>
</feature>
<protein>
    <submittedName>
        <fullName evidence="3">Metal-dependent hydrolase</fullName>
    </submittedName>
</protein>
<reference evidence="3 5" key="2">
    <citation type="submission" date="2023-03" db="EMBL/GenBank/DDBJ databases">
        <title>Bacillus Genome Sequencing.</title>
        <authorList>
            <person name="Dunlap C."/>
        </authorList>
    </citation>
    <scope>NUCLEOTIDE SEQUENCE [LARGE SCALE GENOMIC DNA]</scope>
    <source>
        <strain evidence="3 5">NRS-38</strain>
    </source>
</reference>
<dbReference type="PANTHER" id="PTHR35531">
    <property type="entry name" value="INNER MEMBRANE PROTEIN YBCI-RELATED"/>
    <property type="match status" value="1"/>
</dbReference>
<keyword evidence="1" id="KW-1133">Transmembrane helix</keyword>
<proteinExistence type="predicted"/>
<keyword evidence="1" id="KW-0812">Transmembrane</keyword>
<name>A0ABD5IUA1_9BACL</name>
<feature type="transmembrane region" description="Helical" evidence="1">
    <location>
        <begin position="68"/>
        <end position="85"/>
    </location>
</feature>
<accession>A0ABD5IUA1</accession>
<sequence length="172" mass="19460">MRYHTHVVTSLCIGAAIASQTSLPFTISYTAGIIAGSLLPDIDEPKSYVGRRSLGAAQKVKQAFGHRGMTHSLFVWAVLALIIMLESPSVFASGLVLGYLLHILEDFLSVQGVPLFWPLQDKRYKIPLYRTGSRLETVLFYGSFSLLIYIASQYQLFHEWLRSLRSFFQQIW</sequence>
<dbReference type="GO" id="GO:0016787">
    <property type="term" value="F:hydrolase activity"/>
    <property type="evidence" value="ECO:0007669"/>
    <property type="project" value="UniProtKB-KW"/>
</dbReference>
<keyword evidence="3" id="KW-0378">Hydrolase</keyword>